<name>A0A371E8I1_MUCPR</name>
<evidence type="ECO:0000313" key="1">
    <source>
        <dbReference type="EMBL" id="RDX62356.1"/>
    </source>
</evidence>
<keyword evidence="2" id="KW-1185">Reference proteome</keyword>
<sequence>MGTKLMARSNFSLPWDKIKNGINATWAMQLSTCRHSLSLSILRAIQRNEMGRYFMVRYYFFGIC</sequence>
<feature type="non-terminal residue" evidence="1">
    <location>
        <position position="1"/>
    </location>
</feature>
<gene>
    <name evidence="1" type="ORF">CR513_59327</name>
</gene>
<comment type="caution">
    <text evidence="1">The sequence shown here is derived from an EMBL/GenBank/DDBJ whole genome shotgun (WGS) entry which is preliminary data.</text>
</comment>
<protein>
    <submittedName>
        <fullName evidence="1">Uncharacterized protein</fullName>
    </submittedName>
</protein>
<evidence type="ECO:0000313" key="2">
    <source>
        <dbReference type="Proteomes" id="UP000257109"/>
    </source>
</evidence>
<reference evidence="1" key="1">
    <citation type="submission" date="2018-05" db="EMBL/GenBank/DDBJ databases">
        <title>Draft genome of Mucuna pruriens seed.</title>
        <authorList>
            <person name="Nnadi N.E."/>
            <person name="Vos R."/>
            <person name="Hasami M.H."/>
            <person name="Devisetty U.K."/>
            <person name="Aguiy J.C."/>
        </authorList>
    </citation>
    <scope>NUCLEOTIDE SEQUENCE [LARGE SCALE GENOMIC DNA]</scope>
    <source>
        <strain evidence="1">JCA_2017</strain>
    </source>
</reference>
<dbReference type="EMBL" id="QJKJ01015542">
    <property type="protein sequence ID" value="RDX62356.1"/>
    <property type="molecule type" value="Genomic_DNA"/>
</dbReference>
<organism evidence="1 2">
    <name type="scientific">Mucuna pruriens</name>
    <name type="common">Velvet bean</name>
    <name type="synonym">Dolichos pruriens</name>
    <dbReference type="NCBI Taxonomy" id="157652"/>
    <lineage>
        <taxon>Eukaryota</taxon>
        <taxon>Viridiplantae</taxon>
        <taxon>Streptophyta</taxon>
        <taxon>Embryophyta</taxon>
        <taxon>Tracheophyta</taxon>
        <taxon>Spermatophyta</taxon>
        <taxon>Magnoliopsida</taxon>
        <taxon>eudicotyledons</taxon>
        <taxon>Gunneridae</taxon>
        <taxon>Pentapetalae</taxon>
        <taxon>rosids</taxon>
        <taxon>fabids</taxon>
        <taxon>Fabales</taxon>
        <taxon>Fabaceae</taxon>
        <taxon>Papilionoideae</taxon>
        <taxon>50 kb inversion clade</taxon>
        <taxon>NPAAA clade</taxon>
        <taxon>indigoferoid/millettioid clade</taxon>
        <taxon>Phaseoleae</taxon>
        <taxon>Mucuna</taxon>
    </lineage>
</organism>
<dbReference type="AlphaFoldDB" id="A0A371E8I1"/>
<dbReference type="Proteomes" id="UP000257109">
    <property type="component" value="Unassembled WGS sequence"/>
</dbReference>
<accession>A0A371E8I1</accession>
<proteinExistence type="predicted"/>